<dbReference type="Proteomes" id="UP000618591">
    <property type="component" value="Unassembled WGS sequence"/>
</dbReference>
<dbReference type="InterPro" id="IPR029058">
    <property type="entry name" value="AB_hydrolase_fold"/>
</dbReference>
<keyword evidence="2" id="KW-0378">Hydrolase</keyword>
<comment type="caution">
    <text evidence="2">The sequence shown here is derived from an EMBL/GenBank/DDBJ whole genome shotgun (WGS) entry which is preliminary data.</text>
</comment>
<protein>
    <submittedName>
        <fullName evidence="2">Alpha/beta hydrolase</fullName>
    </submittedName>
</protein>
<dbReference type="GO" id="GO:0016787">
    <property type="term" value="F:hydrolase activity"/>
    <property type="evidence" value="ECO:0007669"/>
    <property type="project" value="UniProtKB-KW"/>
</dbReference>
<dbReference type="EMBL" id="BMDW01000022">
    <property type="protein sequence ID" value="GGA57513.1"/>
    <property type="molecule type" value="Genomic_DNA"/>
</dbReference>
<dbReference type="Pfam" id="PF12697">
    <property type="entry name" value="Abhydrolase_6"/>
    <property type="match status" value="1"/>
</dbReference>
<dbReference type="SUPFAM" id="SSF53474">
    <property type="entry name" value="alpha/beta-Hydrolases"/>
    <property type="match status" value="1"/>
</dbReference>
<accession>A0ABQ1H4Q3</accession>
<evidence type="ECO:0000313" key="2">
    <source>
        <dbReference type="EMBL" id="GGA57513.1"/>
    </source>
</evidence>
<feature type="domain" description="AB hydrolase-1" evidence="1">
    <location>
        <begin position="103"/>
        <end position="334"/>
    </location>
</feature>
<evidence type="ECO:0000313" key="3">
    <source>
        <dbReference type="Proteomes" id="UP000618591"/>
    </source>
</evidence>
<keyword evidence="3" id="KW-1185">Reference proteome</keyword>
<reference evidence="3" key="1">
    <citation type="journal article" date="2019" name="Int. J. Syst. Evol. Microbiol.">
        <title>The Global Catalogue of Microorganisms (GCM) 10K type strain sequencing project: providing services to taxonomists for standard genome sequencing and annotation.</title>
        <authorList>
            <consortium name="The Broad Institute Genomics Platform"/>
            <consortium name="The Broad Institute Genome Sequencing Center for Infectious Disease"/>
            <person name="Wu L."/>
            <person name="Ma J."/>
        </authorList>
    </citation>
    <scope>NUCLEOTIDE SEQUENCE [LARGE SCALE GENOMIC DNA]</scope>
    <source>
        <strain evidence="3">CGMCC 1.10106</strain>
    </source>
</reference>
<sequence length="359" mass="38173">MVAVAVPPFDTAPQHGPRPLPLFLDMLREQTVASAERRAAALAGLRAYQDFPRGRARKPMPARFRKGTARLRDYGAKGAAGRAVLFIPSLINPPHILDLLPEMSLLRWLAQHGHRPFLLDWGTPPPKARDMDVTAHVTRVLLPLIAKFADPPVLVGYCLGGTMALAAACLTPIAGLALIASPWTFAGFGAGARGEIADLWHAAKPVCTALGLVPMEVLQAGFWRLDPARTIGKYDAFAAMEPGSAAARLFVAMEDWANAGAPLPFATGQQLFEDFVGADATGTGHWQIKGTTIAPAALTCPAIEFVSLNDRIVPAASAADLPDRHDLGAGHVGMIVGRGARAQVWEPLSGWLNALPAPR</sequence>
<evidence type="ECO:0000259" key="1">
    <source>
        <dbReference type="Pfam" id="PF12697"/>
    </source>
</evidence>
<dbReference type="InterPro" id="IPR051321">
    <property type="entry name" value="PHA/PHB_synthase"/>
</dbReference>
<dbReference type="PANTHER" id="PTHR36837">
    <property type="entry name" value="POLY(3-HYDROXYALKANOATE) POLYMERASE SUBUNIT PHAC"/>
    <property type="match status" value="1"/>
</dbReference>
<proteinExistence type="predicted"/>
<gene>
    <name evidence="2" type="ORF">GCM10011395_29940</name>
</gene>
<name>A0ABQ1H4Q3_9SPHN</name>
<dbReference type="PANTHER" id="PTHR36837:SF4">
    <property type="entry name" value="BLR0908 PROTEIN"/>
    <property type="match status" value="1"/>
</dbReference>
<dbReference type="Gene3D" id="3.40.50.1820">
    <property type="entry name" value="alpha/beta hydrolase"/>
    <property type="match status" value="1"/>
</dbReference>
<organism evidence="2 3">
    <name type="scientific">Sphingomonas psychrolutea</name>
    <dbReference type="NCBI Taxonomy" id="1259676"/>
    <lineage>
        <taxon>Bacteria</taxon>
        <taxon>Pseudomonadati</taxon>
        <taxon>Pseudomonadota</taxon>
        <taxon>Alphaproteobacteria</taxon>
        <taxon>Sphingomonadales</taxon>
        <taxon>Sphingomonadaceae</taxon>
        <taxon>Sphingomonas</taxon>
    </lineage>
</organism>
<dbReference type="InterPro" id="IPR000073">
    <property type="entry name" value="AB_hydrolase_1"/>
</dbReference>